<comment type="caution">
    <text evidence="1">The sequence shown here is derived from an EMBL/GenBank/DDBJ whole genome shotgun (WGS) entry which is preliminary data.</text>
</comment>
<proteinExistence type="predicted"/>
<dbReference type="EMBL" id="LNYJ01000011">
    <property type="protein sequence ID" value="KTD17922.1"/>
    <property type="molecule type" value="Genomic_DNA"/>
</dbReference>
<evidence type="ECO:0000313" key="1">
    <source>
        <dbReference type="EMBL" id="KTD17922.1"/>
    </source>
</evidence>
<protein>
    <submittedName>
        <fullName evidence="1">Uncharacterized protein</fullName>
    </submittedName>
</protein>
<dbReference type="PATRIC" id="fig|456.5.peg.2399"/>
<sequence length="62" mass="7434">MTILSKDALQKIKRERQERNEDQPVEDVDALFRDLDTKIEEKKEKKGDYDALLEDDFESFEE</sequence>
<evidence type="ECO:0000313" key="2">
    <source>
        <dbReference type="Proteomes" id="UP000055035"/>
    </source>
</evidence>
<dbReference type="AlphaFoldDB" id="A0A0W0VCR8"/>
<reference evidence="1 2" key="1">
    <citation type="submission" date="2015-11" db="EMBL/GenBank/DDBJ databases">
        <title>Genomic analysis of 38 Legionella species identifies large and diverse effector repertoires.</title>
        <authorList>
            <person name="Burstein D."/>
            <person name="Amaro F."/>
            <person name="Zusman T."/>
            <person name="Lifshitz Z."/>
            <person name="Cohen O."/>
            <person name="Gilbert J.A."/>
            <person name="Pupko T."/>
            <person name="Shuman H.A."/>
            <person name="Segal G."/>
        </authorList>
    </citation>
    <scope>NUCLEOTIDE SEQUENCE [LARGE SCALE GENOMIC DNA]</scope>
    <source>
        <strain evidence="1 2">BL-540</strain>
    </source>
</reference>
<name>A0A0W0VCR8_9GAMM</name>
<dbReference type="STRING" id="456.Ljor_2228"/>
<dbReference type="RefSeq" id="WP_058471635.1">
    <property type="nucleotide sequence ID" value="NZ_CAAAIC010000001.1"/>
</dbReference>
<organism evidence="1 2">
    <name type="scientific">Legionella jordanis</name>
    <dbReference type="NCBI Taxonomy" id="456"/>
    <lineage>
        <taxon>Bacteria</taxon>
        <taxon>Pseudomonadati</taxon>
        <taxon>Pseudomonadota</taxon>
        <taxon>Gammaproteobacteria</taxon>
        <taxon>Legionellales</taxon>
        <taxon>Legionellaceae</taxon>
        <taxon>Legionella</taxon>
    </lineage>
</organism>
<keyword evidence="2" id="KW-1185">Reference proteome</keyword>
<dbReference type="Proteomes" id="UP000055035">
    <property type="component" value="Unassembled WGS sequence"/>
</dbReference>
<accession>A0A0W0VCR8</accession>
<gene>
    <name evidence="1" type="ORF">Ljor_2228</name>
</gene>